<accession>A0A979G8F9</accession>
<dbReference type="EMBL" id="CP001699">
    <property type="protein sequence ID" value="ACU62641.1"/>
    <property type="molecule type" value="Genomic_DNA"/>
</dbReference>
<reference evidence="3 4" key="2">
    <citation type="journal article" date="2010" name="Stand. Genomic Sci.">
        <title>Complete genome sequence of Chitinophaga pinensis type strain (UQM 2034).</title>
        <authorList>
            <person name="Glavina Del Rio T."/>
            <person name="Abt B."/>
            <person name="Spring S."/>
            <person name="Lapidus A."/>
            <person name="Nolan M."/>
            <person name="Tice H."/>
            <person name="Copeland A."/>
            <person name="Cheng J.F."/>
            <person name="Chen F."/>
            <person name="Bruce D."/>
            <person name="Goodwin L."/>
            <person name="Pitluck S."/>
            <person name="Ivanova N."/>
            <person name="Mavromatis K."/>
            <person name="Mikhailova N."/>
            <person name="Pati A."/>
            <person name="Chen A."/>
            <person name="Palaniappan K."/>
            <person name="Land M."/>
            <person name="Hauser L."/>
            <person name="Chang Y.J."/>
            <person name="Jeffries C.D."/>
            <person name="Chain P."/>
            <person name="Saunders E."/>
            <person name="Detter J.C."/>
            <person name="Brettin T."/>
            <person name="Rohde M."/>
            <person name="Goker M."/>
            <person name="Bristow J."/>
            <person name="Eisen J.A."/>
            <person name="Markowitz V."/>
            <person name="Hugenholtz P."/>
            <person name="Kyrpides N.C."/>
            <person name="Klenk H.P."/>
            <person name="Lucas S."/>
        </authorList>
    </citation>
    <scope>NUCLEOTIDE SEQUENCE [LARGE SCALE GENOMIC DNA]</scope>
    <source>
        <strain evidence="4">ATCC 43595 / DSM 2588 / LMG 13176 / NBRC 15968 / NCIMB 11800 / UQM 2034</strain>
    </source>
</reference>
<dbReference type="AlphaFoldDB" id="A0A979G8F9"/>
<feature type="domain" description="DUF4142" evidence="2">
    <location>
        <begin position="37"/>
        <end position="172"/>
    </location>
</feature>
<dbReference type="Pfam" id="PF13628">
    <property type="entry name" value="DUF4142"/>
    <property type="match status" value="1"/>
</dbReference>
<dbReference type="PANTHER" id="PTHR38593">
    <property type="entry name" value="BLR2558 PROTEIN"/>
    <property type="match status" value="1"/>
</dbReference>
<reference evidence="4" key="1">
    <citation type="submission" date="2009-08" db="EMBL/GenBank/DDBJ databases">
        <title>The complete genome of Chitinophaga pinensis DSM 2588.</title>
        <authorList>
            <consortium name="US DOE Joint Genome Institute (JGI-PGF)"/>
            <person name="Lucas S."/>
            <person name="Copeland A."/>
            <person name="Lapidus A."/>
            <person name="Glavina del Rio T."/>
            <person name="Dalin E."/>
            <person name="Tice H."/>
            <person name="Bruce D."/>
            <person name="Goodwin L."/>
            <person name="Pitluck S."/>
            <person name="Kyrpides N."/>
            <person name="Mavromatis K."/>
            <person name="Ivanova N."/>
            <person name="Mikhailova N."/>
            <person name="Sims D."/>
            <person name="Meinche L."/>
            <person name="Brettin T."/>
            <person name="Detter J.C."/>
            <person name="Han C."/>
            <person name="Larimer F."/>
            <person name="Land M."/>
            <person name="Hauser L."/>
            <person name="Markowitz V."/>
            <person name="Cheng J.-F."/>
            <person name="Hugenholtz P."/>
            <person name="Woyke T."/>
            <person name="Wu D."/>
            <person name="Spring S."/>
            <person name="Klenk H.-P."/>
            <person name="Eisen J.A."/>
        </authorList>
    </citation>
    <scope>NUCLEOTIDE SEQUENCE [LARGE SCALE GENOMIC DNA]</scope>
    <source>
        <strain evidence="4">ATCC 43595 / DSM 2588 / LMG 13176 / NBRC 15968 / NCIMB 11800 / UQM 2034</strain>
    </source>
</reference>
<sequence>MKKIKFFFWLGLVVSGGFFSACSDDEDEIDNPIVSDRDENFMMQASYGNWGEVSMGKLADSLSADAGVKMFGQHMQEDHSKAQEDLQAVANDWGVNLPDGPDSAHFHLRLNMQTMSPQMFDTAYIKGQIKDHEKTIALFEDAAANSNLQKLKDYANAHLPTIKMHKAMADTMALRLIAR</sequence>
<evidence type="ECO:0000259" key="2">
    <source>
        <dbReference type="Pfam" id="PF13628"/>
    </source>
</evidence>
<proteinExistence type="predicted"/>
<name>A0A979G8F9_CHIPD</name>
<keyword evidence="1" id="KW-0732">Signal</keyword>
<dbReference type="RefSeq" id="WP_012792809.1">
    <property type="nucleotide sequence ID" value="NC_013132.1"/>
</dbReference>
<feature type="signal peptide" evidence="1">
    <location>
        <begin position="1"/>
        <end position="23"/>
    </location>
</feature>
<dbReference type="Proteomes" id="UP000002215">
    <property type="component" value="Chromosome"/>
</dbReference>
<gene>
    <name evidence="3" type="ordered locus">Cpin_5210</name>
</gene>
<dbReference type="Gene3D" id="1.20.1260.10">
    <property type="match status" value="1"/>
</dbReference>
<dbReference type="InterPro" id="IPR025419">
    <property type="entry name" value="DUF4142"/>
</dbReference>
<evidence type="ECO:0000256" key="1">
    <source>
        <dbReference type="SAM" id="SignalP"/>
    </source>
</evidence>
<dbReference type="PANTHER" id="PTHR38593:SF1">
    <property type="entry name" value="BLR2558 PROTEIN"/>
    <property type="match status" value="1"/>
</dbReference>
<dbReference type="InterPro" id="IPR012347">
    <property type="entry name" value="Ferritin-like"/>
</dbReference>
<dbReference type="PROSITE" id="PS51257">
    <property type="entry name" value="PROKAR_LIPOPROTEIN"/>
    <property type="match status" value="1"/>
</dbReference>
<organism evidence="3 4">
    <name type="scientific">Chitinophaga pinensis (strain ATCC 43595 / DSM 2588 / LMG 13176 / NBRC 15968 / NCIMB 11800 / UQM 2034)</name>
    <dbReference type="NCBI Taxonomy" id="485918"/>
    <lineage>
        <taxon>Bacteria</taxon>
        <taxon>Pseudomonadati</taxon>
        <taxon>Bacteroidota</taxon>
        <taxon>Chitinophagia</taxon>
        <taxon>Chitinophagales</taxon>
        <taxon>Chitinophagaceae</taxon>
        <taxon>Chitinophaga</taxon>
    </lineage>
</organism>
<evidence type="ECO:0000313" key="3">
    <source>
        <dbReference type="EMBL" id="ACU62641.1"/>
    </source>
</evidence>
<protein>
    <recommendedName>
        <fullName evidence="2">DUF4142 domain-containing protein</fullName>
    </recommendedName>
</protein>
<feature type="chain" id="PRO_5037663382" description="DUF4142 domain-containing protein" evidence="1">
    <location>
        <begin position="24"/>
        <end position="179"/>
    </location>
</feature>
<dbReference type="OrthoDB" id="9101320at2"/>
<dbReference type="KEGG" id="cpi:Cpin_5210"/>
<evidence type="ECO:0000313" key="4">
    <source>
        <dbReference type="Proteomes" id="UP000002215"/>
    </source>
</evidence>